<sequence length="151" mass="16234">MGYIVQQQGGRRASRYASRRNADINMTNLMDVMMVLLVVFMVAAPLMTSGIALDLPKVGGKALSGDDTSVNISVDKDGYYYIGKTEVPAEEIVGKLQAIRGQNAELTVTISGDTGAEYGRVIGLMALLKEAGFDKVGLKTEPQPYSGKKKK</sequence>
<dbReference type="Gene3D" id="3.30.420.270">
    <property type="match status" value="1"/>
</dbReference>
<evidence type="ECO:0000256" key="4">
    <source>
        <dbReference type="ARBA" id="ARBA00022692"/>
    </source>
</evidence>
<keyword evidence="5 8" id="KW-1133">Transmembrane helix</keyword>
<dbReference type="PANTHER" id="PTHR30558:SF7">
    <property type="entry name" value="TOL-PAL SYSTEM PROTEIN TOLR"/>
    <property type="match status" value="1"/>
</dbReference>
<name>A0A9D1SAT6_9PROT</name>
<organism evidence="9 10">
    <name type="scientific">Candidatus Scatocola faecipullorum</name>
    <dbReference type="NCBI Taxonomy" id="2840917"/>
    <lineage>
        <taxon>Bacteria</taxon>
        <taxon>Pseudomonadati</taxon>
        <taxon>Pseudomonadota</taxon>
        <taxon>Alphaproteobacteria</taxon>
        <taxon>Rhodospirillales</taxon>
        <taxon>Rhodospirillaceae</taxon>
        <taxon>Rhodospirillaceae incertae sedis</taxon>
        <taxon>Candidatus Scatocola</taxon>
    </lineage>
</organism>
<comment type="similarity">
    <text evidence="2 7">Belongs to the ExbD/TolR family.</text>
</comment>
<accession>A0A9D1SAT6</accession>
<protein>
    <submittedName>
        <fullName evidence="9">Biopolymer transporter ExbD</fullName>
    </submittedName>
</protein>
<gene>
    <name evidence="9" type="ORF">IAD20_02250</name>
</gene>
<evidence type="ECO:0000256" key="6">
    <source>
        <dbReference type="ARBA" id="ARBA00023136"/>
    </source>
</evidence>
<keyword evidence="4 7" id="KW-0812">Transmembrane</keyword>
<comment type="caution">
    <text evidence="9">The sequence shown here is derived from an EMBL/GenBank/DDBJ whole genome shotgun (WGS) entry which is preliminary data.</text>
</comment>
<dbReference type="Proteomes" id="UP000824107">
    <property type="component" value="Unassembled WGS sequence"/>
</dbReference>
<dbReference type="EMBL" id="DVNC01000020">
    <property type="protein sequence ID" value="HIU52882.1"/>
    <property type="molecule type" value="Genomic_DNA"/>
</dbReference>
<keyword evidence="3" id="KW-1003">Cell membrane</keyword>
<evidence type="ECO:0000256" key="3">
    <source>
        <dbReference type="ARBA" id="ARBA00022475"/>
    </source>
</evidence>
<evidence type="ECO:0000256" key="1">
    <source>
        <dbReference type="ARBA" id="ARBA00004162"/>
    </source>
</evidence>
<dbReference type="AlphaFoldDB" id="A0A9D1SAT6"/>
<dbReference type="Pfam" id="PF02472">
    <property type="entry name" value="ExbD"/>
    <property type="match status" value="1"/>
</dbReference>
<evidence type="ECO:0000256" key="5">
    <source>
        <dbReference type="ARBA" id="ARBA00022989"/>
    </source>
</evidence>
<dbReference type="PANTHER" id="PTHR30558">
    <property type="entry name" value="EXBD MEMBRANE COMPONENT OF PMF-DRIVEN MACROMOLECULE IMPORT SYSTEM"/>
    <property type="match status" value="1"/>
</dbReference>
<reference evidence="9" key="1">
    <citation type="submission" date="2020-10" db="EMBL/GenBank/DDBJ databases">
        <authorList>
            <person name="Gilroy R."/>
        </authorList>
    </citation>
    <scope>NUCLEOTIDE SEQUENCE</scope>
    <source>
        <strain evidence="9">ChiW3-316</strain>
    </source>
</reference>
<dbReference type="GO" id="GO:0005886">
    <property type="term" value="C:plasma membrane"/>
    <property type="evidence" value="ECO:0007669"/>
    <property type="project" value="UniProtKB-SubCell"/>
</dbReference>
<evidence type="ECO:0000256" key="8">
    <source>
        <dbReference type="SAM" id="Phobius"/>
    </source>
</evidence>
<comment type="subcellular location">
    <subcellularLocation>
        <location evidence="1">Cell membrane</location>
        <topology evidence="1">Single-pass membrane protein</topology>
    </subcellularLocation>
    <subcellularLocation>
        <location evidence="7">Cell membrane</location>
        <topology evidence="7">Single-pass type II membrane protein</topology>
    </subcellularLocation>
</comment>
<dbReference type="GO" id="GO:0015031">
    <property type="term" value="P:protein transport"/>
    <property type="evidence" value="ECO:0007669"/>
    <property type="project" value="UniProtKB-KW"/>
</dbReference>
<evidence type="ECO:0000256" key="2">
    <source>
        <dbReference type="ARBA" id="ARBA00005811"/>
    </source>
</evidence>
<keyword evidence="6 8" id="KW-0472">Membrane</keyword>
<keyword evidence="7" id="KW-0653">Protein transport</keyword>
<reference evidence="9" key="2">
    <citation type="journal article" date="2021" name="PeerJ">
        <title>Extensive microbial diversity within the chicken gut microbiome revealed by metagenomics and culture.</title>
        <authorList>
            <person name="Gilroy R."/>
            <person name="Ravi A."/>
            <person name="Getino M."/>
            <person name="Pursley I."/>
            <person name="Horton D.L."/>
            <person name="Alikhan N.F."/>
            <person name="Baker D."/>
            <person name="Gharbi K."/>
            <person name="Hall N."/>
            <person name="Watson M."/>
            <person name="Adriaenssens E.M."/>
            <person name="Foster-Nyarko E."/>
            <person name="Jarju S."/>
            <person name="Secka A."/>
            <person name="Antonio M."/>
            <person name="Oren A."/>
            <person name="Chaudhuri R.R."/>
            <person name="La Ragione R."/>
            <person name="Hildebrand F."/>
            <person name="Pallen M.J."/>
        </authorList>
    </citation>
    <scope>NUCLEOTIDE SEQUENCE</scope>
    <source>
        <strain evidence="9">ChiW3-316</strain>
    </source>
</reference>
<evidence type="ECO:0000256" key="7">
    <source>
        <dbReference type="RuleBase" id="RU003879"/>
    </source>
</evidence>
<dbReference type="InterPro" id="IPR003400">
    <property type="entry name" value="ExbD"/>
</dbReference>
<dbReference type="GO" id="GO:0022857">
    <property type="term" value="F:transmembrane transporter activity"/>
    <property type="evidence" value="ECO:0007669"/>
    <property type="project" value="InterPro"/>
</dbReference>
<keyword evidence="7" id="KW-0813">Transport</keyword>
<evidence type="ECO:0000313" key="9">
    <source>
        <dbReference type="EMBL" id="HIU52882.1"/>
    </source>
</evidence>
<feature type="transmembrane region" description="Helical" evidence="8">
    <location>
        <begin position="32"/>
        <end position="53"/>
    </location>
</feature>
<evidence type="ECO:0000313" key="10">
    <source>
        <dbReference type="Proteomes" id="UP000824107"/>
    </source>
</evidence>
<proteinExistence type="inferred from homology"/>